<evidence type="ECO:0000256" key="1">
    <source>
        <dbReference type="SAM" id="SignalP"/>
    </source>
</evidence>
<gene>
    <name evidence="2" type="ORF">FIV34_09730</name>
</gene>
<dbReference type="RefSeq" id="WP_139982082.1">
    <property type="nucleotide sequence ID" value="NZ_CP041046.1"/>
</dbReference>
<dbReference type="KEGG" id="lpy:FIV34_09730"/>
<evidence type="ECO:0000313" key="3">
    <source>
        <dbReference type="Proteomes" id="UP000316093"/>
    </source>
</evidence>
<reference evidence="2 3" key="1">
    <citation type="submission" date="2019-06" db="EMBL/GenBank/DDBJ databases">
        <title>A complete genome sequence for Luteibacter pinisoli MAH-14.</title>
        <authorList>
            <person name="Baltrus D.A."/>
        </authorList>
    </citation>
    <scope>NUCLEOTIDE SEQUENCE [LARGE SCALE GENOMIC DNA]</scope>
    <source>
        <strain evidence="2 3">MAH-14</strain>
    </source>
</reference>
<protein>
    <recommendedName>
        <fullName evidence="4">DUF4156 domain-containing protein</fullName>
    </recommendedName>
</protein>
<dbReference type="Proteomes" id="UP000316093">
    <property type="component" value="Chromosome"/>
</dbReference>
<dbReference type="EMBL" id="CP041046">
    <property type="protein sequence ID" value="QDE39462.1"/>
    <property type="molecule type" value="Genomic_DNA"/>
</dbReference>
<feature type="signal peptide" evidence="1">
    <location>
        <begin position="1"/>
        <end position="18"/>
    </location>
</feature>
<organism evidence="2 3">
    <name type="scientific">Luteibacter pinisoli</name>
    <dbReference type="NCBI Taxonomy" id="2589080"/>
    <lineage>
        <taxon>Bacteria</taxon>
        <taxon>Pseudomonadati</taxon>
        <taxon>Pseudomonadota</taxon>
        <taxon>Gammaproteobacteria</taxon>
        <taxon>Lysobacterales</taxon>
        <taxon>Rhodanobacteraceae</taxon>
        <taxon>Luteibacter</taxon>
    </lineage>
</organism>
<sequence>MRTLWVSAVAWLPLAAAAQWSSFDARDHQVVDPFAVSACSDAASQEVRSRMPSAGSVKVTRADGSVAGESRVDVSGDGSFAGAGGQAQTFTFRCSYDTKARTTSGVTVLL</sequence>
<proteinExistence type="predicted"/>
<evidence type="ECO:0000313" key="2">
    <source>
        <dbReference type="EMBL" id="QDE39462.1"/>
    </source>
</evidence>
<keyword evidence="1" id="KW-0732">Signal</keyword>
<accession>A0A4Y5Z2C3</accession>
<name>A0A4Y5Z2C3_9GAMM</name>
<keyword evidence="3" id="KW-1185">Reference proteome</keyword>
<evidence type="ECO:0008006" key="4">
    <source>
        <dbReference type="Google" id="ProtNLM"/>
    </source>
</evidence>
<dbReference type="OrthoDB" id="9862651at2"/>
<feature type="chain" id="PRO_5021418144" description="DUF4156 domain-containing protein" evidence="1">
    <location>
        <begin position="19"/>
        <end position="110"/>
    </location>
</feature>
<dbReference type="AlphaFoldDB" id="A0A4Y5Z2C3"/>